<comment type="similarity">
    <text evidence="1">Belongs to the pseudouridine synthase RluA family.</text>
</comment>
<dbReference type="PROSITE" id="PS01129">
    <property type="entry name" value="PSI_RLU"/>
    <property type="match status" value="1"/>
</dbReference>
<dbReference type="InterPro" id="IPR050188">
    <property type="entry name" value="RluA_PseudoU_synthase"/>
</dbReference>
<keyword evidence="2" id="KW-0698">rRNA processing</keyword>
<evidence type="ECO:0000256" key="13">
    <source>
        <dbReference type="ARBA" id="ARBA00042844"/>
    </source>
</evidence>
<evidence type="ECO:0000256" key="1">
    <source>
        <dbReference type="ARBA" id="ARBA00010876"/>
    </source>
</evidence>
<evidence type="ECO:0000256" key="10">
    <source>
        <dbReference type="ARBA" id="ARBA00039988"/>
    </source>
</evidence>
<dbReference type="CDD" id="cd02869">
    <property type="entry name" value="PseudoU_synth_RluA_like"/>
    <property type="match status" value="1"/>
</dbReference>
<dbReference type="InterPro" id="IPR006224">
    <property type="entry name" value="PsdUridine_synth_RluA-like_CS"/>
</dbReference>
<comment type="catalytic activity">
    <reaction evidence="6">
        <text>uridine(746) in 23S rRNA = pseudouridine(746) in 23S rRNA</text>
        <dbReference type="Rhea" id="RHEA:42548"/>
        <dbReference type="Rhea" id="RHEA-COMP:10109"/>
        <dbReference type="Rhea" id="RHEA-COMP:10110"/>
        <dbReference type="ChEBI" id="CHEBI:65314"/>
        <dbReference type="ChEBI" id="CHEBI:65315"/>
        <dbReference type="EC" id="5.4.99.29"/>
    </reaction>
</comment>
<evidence type="ECO:0000256" key="12">
    <source>
        <dbReference type="ARBA" id="ARBA00042372"/>
    </source>
</evidence>
<evidence type="ECO:0000256" key="4">
    <source>
        <dbReference type="ARBA" id="ARBA00023235"/>
    </source>
</evidence>
<evidence type="ECO:0000256" key="5">
    <source>
        <dbReference type="ARBA" id="ARBA00036184"/>
    </source>
</evidence>
<gene>
    <name evidence="17" type="ORF">ACFOEN_11535</name>
</gene>
<accession>A0ABV7H682</accession>
<evidence type="ECO:0000256" key="14">
    <source>
        <dbReference type="ARBA" id="ARBA00042883"/>
    </source>
</evidence>
<evidence type="ECO:0000256" key="9">
    <source>
        <dbReference type="ARBA" id="ARBA00038945"/>
    </source>
</evidence>
<evidence type="ECO:0000256" key="3">
    <source>
        <dbReference type="ARBA" id="ARBA00022694"/>
    </source>
</evidence>
<keyword evidence="3" id="KW-0819">tRNA processing</keyword>
<keyword evidence="18" id="KW-1185">Reference proteome</keyword>
<dbReference type="Proteomes" id="UP001595556">
    <property type="component" value="Unassembled WGS sequence"/>
</dbReference>
<dbReference type="PANTHER" id="PTHR21600:SF91">
    <property type="entry name" value="DUAL-SPECIFICITY RNA PSEUDOURIDINE SYNTHASE RLUA"/>
    <property type="match status" value="1"/>
</dbReference>
<reference evidence="18" key="1">
    <citation type="journal article" date="2019" name="Int. J. Syst. Evol. Microbiol.">
        <title>The Global Catalogue of Microorganisms (GCM) 10K type strain sequencing project: providing services to taxonomists for standard genome sequencing and annotation.</title>
        <authorList>
            <consortium name="The Broad Institute Genomics Platform"/>
            <consortium name="The Broad Institute Genome Sequencing Center for Infectious Disease"/>
            <person name="Wu L."/>
            <person name="Ma J."/>
        </authorList>
    </citation>
    <scope>NUCLEOTIDE SEQUENCE [LARGE SCALE GENOMIC DNA]</scope>
    <source>
        <strain evidence="18">KCTC 52168</strain>
    </source>
</reference>
<dbReference type="EC" id="5.4.99.29" evidence="9"/>
<dbReference type="PANTHER" id="PTHR21600">
    <property type="entry name" value="MITOCHONDRIAL RNA PSEUDOURIDINE SYNTHASE"/>
    <property type="match status" value="1"/>
</dbReference>
<dbReference type="EC" id="5.4.99.28" evidence="8"/>
<organism evidence="17 18">
    <name type="scientific">Piscinibacterium candidicorallinum</name>
    <dbReference type="NCBI Taxonomy" id="1793872"/>
    <lineage>
        <taxon>Bacteria</taxon>
        <taxon>Pseudomonadati</taxon>
        <taxon>Pseudomonadota</taxon>
        <taxon>Betaproteobacteria</taxon>
        <taxon>Burkholderiales</taxon>
        <taxon>Piscinibacterium</taxon>
    </lineage>
</organism>
<keyword evidence="4 17" id="KW-0413">Isomerase</keyword>
<dbReference type="EMBL" id="JBHRTI010000004">
    <property type="protein sequence ID" value="MFC3148273.1"/>
    <property type="molecule type" value="Genomic_DNA"/>
</dbReference>
<sequence length="209" mass="23385">MDVQILHQDDSIVVADKPSGLLAVPGRGAEKLDSLAWRVQQRWPDARVVHRLDMETSGLMVFGLGLAAQRAVSMAFEQRRVDKRYIAVVAGLLHEDAGTVDAPLICDWPNRPRQKIDAMHGKPSLTHWTVLARDPHAQTTRVRLEPVTGRSHQLRLHMLHLGHPILGDTLYADRAARAAAPRLMLHAQWLRIPHPGSSELLEFDCPVPF</sequence>
<evidence type="ECO:0000256" key="7">
    <source>
        <dbReference type="ARBA" id="ARBA00037305"/>
    </source>
</evidence>
<evidence type="ECO:0000256" key="8">
    <source>
        <dbReference type="ARBA" id="ARBA00038944"/>
    </source>
</evidence>
<comment type="catalytic activity">
    <reaction evidence="5">
        <text>uridine(32) in tRNA = pseudouridine(32) in tRNA</text>
        <dbReference type="Rhea" id="RHEA:42544"/>
        <dbReference type="Rhea" id="RHEA-COMP:10107"/>
        <dbReference type="Rhea" id="RHEA-COMP:10108"/>
        <dbReference type="ChEBI" id="CHEBI:65314"/>
        <dbReference type="ChEBI" id="CHEBI:65315"/>
        <dbReference type="EC" id="5.4.99.28"/>
    </reaction>
</comment>
<evidence type="ECO:0000313" key="17">
    <source>
        <dbReference type="EMBL" id="MFC3148273.1"/>
    </source>
</evidence>
<name>A0ABV7H682_9BURK</name>
<dbReference type="Pfam" id="PF00849">
    <property type="entry name" value="PseudoU_synth_2"/>
    <property type="match status" value="1"/>
</dbReference>
<comment type="caution">
    <text evidence="17">The sequence shown here is derived from an EMBL/GenBank/DDBJ whole genome shotgun (WGS) entry which is preliminary data.</text>
</comment>
<dbReference type="Gene3D" id="3.30.2350.10">
    <property type="entry name" value="Pseudouridine synthase"/>
    <property type="match status" value="1"/>
</dbReference>
<dbReference type="GO" id="GO:0016853">
    <property type="term" value="F:isomerase activity"/>
    <property type="evidence" value="ECO:0007669"/>
    <property type="project" value="UniProtKB-KW"/>
</dbReference>
<feature type="domain" description="Pseudouridine synthase RsuA/RluA-like" evidence="16">
    <location>
        <begin position="12"/>
        <end position="160"/>
    </location>
</feature>
<evidence type="ECO:0000256" key="15">
    <source>
        <dbReference type="ARBA" id="ARBA00043143"/>
    </source>
</evidence>
<evidence type="ECO:0000256" key="2">
    <source>
        <dbReference type="ARBA" id="ARBA00022552"/>
    </source>
</evidence>
<dbReference type="InterPro" id="IPR020103">
    <property type="entry name" value="PsdUridine_synth_cat_dom_sf"/>
</dbReference>
<evidence type="ECO:0000259" key="16">
    <source>
        <dbReference type="Pfam" id="PF00849"/>
    </source>
</evidence>
<evidence type="ECO:0000256" key="6">
    <source>
        <dbReference type="ARBA" id="ARBA00036916"/>
    </source>
</evidence>
<evidence type="ECO:0000256" key="11">
    <source>
        <dbReference type="ARBA" id="ARBA00041266"/>
    </source>
</evidence>
<proteinExistence type="inferred from homology"/>
<dbReference type="SUPFAM" id="SSF55120">
    <property type="entry name" value="Pseudouridine synthase"/>
    <property type="match status" value="1"/>
</dbReference>
<dbReference type="InterPro" id="IPR006145">
    <property type="entry name" value="PsdUridine_synth_RsuA/RluA"/>
</dbReference>
<evidence type="ECO:0000313" key="18">
    <source>
        <dbReference type="Proteomes" id="UP001595556"/>
    </source>
</evidence>
<protein>
    <recommendedName>
        <fullName evidence="10">Dual-specificity RNA pseudouridine synthase RluA</fullName>
        <ecNumber evidence="8">5.4.99.28</ecNumber>
        <ecNumber evidence="9">5.4.99.29</ecNumber>
    </recommendedName>
    <alternativeName>
        <fullName evidence="11">23S rRNA pseudouridine(746) synthase</fullName>
    </alternativeName>
    <alternativeName>
        <fullName evidence="14">Ribosomal large subunit pseudouridine synthase A</fullName>
    </alternativeName>
    <alternativeName>
        <fullName evidence="13">rRNA pseudouridylate synthase A</fullName>
    </alternativeName>
    <alternativeName>
        <fullName evidence="15">rRNA-uridine isomerase A</fullName>
    </alternativeName>
    <alternativeName>
        <fullName evidence="12">tRNA pseudouridine(32) synthase</fullName>
    </alternativeName>
</protein>
<dbReference type="RefSeq" id="WP_377304050.1">
    <property type="nucleotide sequence ID" value="NZ_CP180191.1"/>
</dbReference>
<comment type="function">
    <text evidence="7">Dual specificity enzyme that catalyzes the synthesis of pseudouridine from uracil-746 in 23S ribosomal RNA and from uracil-32 in the anticodon stem and loop of transfer RNAs.</text>
</comment>